<dbReference type="Pfam" id="PF01370">
    <property type="entry name" value="Epimerase"/>
    <property type="match status" value="1"/>
</dbReference>
<protein>
    <submittedName>
        <fullName evidence="2">NAD-dependent epimerase/dehydratase family protein</fullName>
    </submittedName>
</protein>
<dbReference type="InterPro" id="IPR001509">
    <property type="entry name" value="Epimerase_deHydtase"/>
</dbReference>
<keyword evidence="3" id="KW-1185">Reference proteome</keyword>
<evidence type="ECO:0000313" key="3">
    <source>
        <dbReference type="Proteomes" id="UP000326907"/>
    </source>
</evidence>
<accession>A0A5N5ECC8</accession>
<sequence length="286" mass="31115">MNQNPAVVIGGHGKVGRHLVPTLQRRGIPVRVASRSGAAYFDWFDRSSWAPALAGARSAYVVHLQNLPSPDAPERLSALCEVAVAEGVQRLVLQSARGWPEAAPAENAVIEAPGLSTAVLRSAWFAQNFSEALLLQPLLAGEVRLPTGDGLEAFVDTRDVAEVAAVLLTEEGHHEHVYEVTGPTLMTFGDAVARIAEVSGRDFRFNSLTVEEFVQELRAKDVPPLCWYMEKEEFVQMEAVLMSHVRNGSTSSATDTVRRLLGREPRDFDAYAKETVTTGVWDGPAA</sequence>
<comment type="caution">
    <text evidence="2">The sequence shown here is derived from an EMBL/GenBank/DDBJ whole genome shotgun (WGS) entry which is preliminary data.</text>
</comment>
<dbReference type="EMBL" id="VYUA01000099">
    <property type="protein sequence ID" value="KAB2587513.1"/>
    <property type="molecule type" value="Genomic_DNA"/>
</dbReference>
<dbReference type="Gene3D" id="3.40.50.720">
    <property type="entry name" value="NAD(P)-binding Rossmann-like Domain"/>
    <property type="match status" value="1"/>
</dbReference>
<feature type="domain" description="NAD-dependent epimerase/dehydratase" evidence="1">
    <location>
        <begin position="7"/>
        <end position="68"/>
    </location>
</feature>
<reference evidence="2 3" key="1">
    <citation type="submission" date="2019-09" db="EMBL/GenBank/DDBJ databases">
        <authorList>
            <person name="Liu P."/>
        </authorList>
    </citation>
    <scope>NUCLEOTIDE SEQUENCE [LARGE SCALE GENOMIC DNA]</scope>
    <source>
        <strain evidence="2 3">TRM68085</strain>
    </source>
</reference>
<organism evidence="2 3">
    <name type="scientific">Streptomyces arboris</name>
    <dbReference type="NCBI Taxonomy" id="2600619"/>
    <lineage>
        <taxon>Bacteria</taxon>
        <taxon>Bacillati</taxon>
        <taxon>Actinomycetota</taxon>
        <taxon>Actinomycetes</taxon>
        <taxon>Kitasatosporales</taxon>
        <taxon>Streptomycetaceae</taxon>
        <taxon>Streptomyces</taxon>
    </lineage>
</organism>
<dbReference type="RefSeq" id="WP_151514197.1">
    <property type="nucleotide sequence ID" value="NZ_VYUA01000099.1"/>
</dbReference>
<dbReference type="SUPFAM" id="SSF51735">
    <property type="entry name" value="NAD(P)-binding Rossmann-fold domains"/>
    <property type="match status" value="1"/>
</dbReference>
<dbReference type="PANTHER" id="PTHR43162">
    <property type="match status" value="1"/>
</dbReference>
<evidence type="ECO:0000313" key="2">
    <source>
        <dbReference type="EMBL" id="KAB2587513.1"/>
    </source>
</evidence>
<name>A0A5N5ECC8_9ACTN</name>
<dbReference type="Proteomes" id="UP000326907">
    <property type="component" value="Unassembled WGS sequence"/>
</dbReference>
<evidence type="ECO:0000259" key="1">
    <source>
        <dbReference type="Pfam" id="PF01370"/>
    </source>
</evidence>
<gene>
    <name evidence="2" type="ORF">F5983_37545</name>
</gene>
<dbReference type="InterPro" id="IPR051604">
    <property type="entry name" value="Ergot_Alk_Oxidoreductase"/>
</dbReference>
<dbReference type="InterPro" id="IPR036291">
    <property type="entry name" value="NAD(P)-bd_dom_sf"/>
</dbReference>
<dbReference type="PANTHER" id="PTHR43162:SF1">
    <property type="entry name" value="PRESTALK A DIFFERENTIATION PROTEIN A"/>
    <property type="match status" value="1"/>
</dbReference>
<dbReference type="AlphaFoldDB" id="A0A5N5ECC8"/>
<proteinExistence type="predicted"/>
<dbReference type="Gene3D" id="3.90.25.10">
    <property type="entry name" value="UDP-galactose 4-epimerase, domain 1"/>
    <property type="match status" value="1"/>
</dbReference>